<comment type="caution">
    <text evidence="1">The sequence shown here is derived from an EMBL/GenBank/DDBJ whole genome shotgun (WGS) entry which is preliminary data.</text>
</comment>
<evidence type="ECO:0000313" key="2">
    <source>
        <dbReference type="Proteomes" id="UP001158067"/>
    </source>
</evidence>
<dbReference type="Proteomes" id="UP001158067">
    <property type="component" value="Unassembled WGS sequence"/>
</dbReference>
<accession>A0ABY1QQ85</accession>
<organism evidence="1 2">
    <name type="scientific">Neorhodopirellula lusitana</name>
    <dbReference type="NCBI Taxonomy" id="445327"/>
    <lineage>
        <taxon>Bacteria</taxon>
        <taxon>Pseudomonadati</taxon>
        <taxon>Planctomycetota</taxon>
        <taxon>Planctomycetia</taxon>
        <taxon>Pirellulales</taxon>
        <taxon>Pirellulaceae</taxon>
        <taxon>Neorhodopirellula</taxon>
    </lineage>
</organism>
<protein>
    <submittedName>
        <fullName evidence="1">Winged helix-turn helix</fullName>
    </submittedName>
</protein>
<dbReference type="Pfam" id="PF13551">
    <property type="entry name" value="HTH_29"/>
    <property type="match status" value="1"/>
</dbReference>
<reference evidence="1 2" key="1">
    <citation type="submission" date="2017-05" db="EMBL/GenBank/DDBJ databases">
        <authorList>
            <person name="Varghese N."/>
            <person name="Submissions S."/>
        </authorList>
    </citation>
    <scope>NUCLEOTIDE SEQUENCE [LARGE SCALE GENOMIC DNA]</scope>
    <source>
        <strain evidence="1 2">DSM 25457</strain>
    </source>
</reference>
<sequence length="74" mass="8529">MNDHRAKQLNEMNTKRHLPSHRRHALGILLSSCGYLPADMAQLLQWHLDTVRRWIDNFNASGTNGITDRQYEGG</sequence>
<name>A0ABY1QQ85_9BACT</name>
<keyword evidence="2" id="KW-1185">Reference proteome</keyword>
<evidence type="ECO:0000313" key="1">
    <source>
        <dbReference type="EMBL" id="SMP77346.1"/>
    </source>
</evidence>
<dbReference type="EMBL" id="FXUG01000023">
    <property type="protein sequence ID" value="SMP77346.1"/>
    <property type="molecule type" value="Genomic_DNA"/>
</dbReference>
<gene>
    <name evidence="1" type="ORF">SAMN06265222_1234</name>
</gene>
<proteinExistence type="predicted"/>